<reference evidence="3 4" key="1">
    <citation type="journal article" date="2021" name="Elife">
        <title>Chloroplast acquisition without the gene transfer in kleptoplastic sea slugs, Plakobranchus ocellatus.</title>
        <authorList>
            <person name="Maeda T."/>
            <person name="Takahashi S."/>
            <person name="Yoshida T."/>
            <person name="Shimamura S."/>
            <person name="Takaki Y."/>
            <person name="Nagai Y."/>
            <person name="Toyoda A."/>
            <person name="Suzuki Y."/>
            <person name="Arimoto A."/>
            <person name="Ishii H."/>
            <person name="Satoh N."/>
            <person name="Nishiyama T."/>
            <person name="Hasebe M."/>
            <person name="Maruyama T."/>
            <person name="Minagawa J."/>
            <person name="Obokata J."/>
            <person name="Shigenobu S."/>
        </authorList>
    </citation>
    <scope>NUCLEOTIDE SEQUENCE [LARGE SCALE GENOMIC DNA]</scope>
</reference>
<dbReference type="Pfam" id="PF17919">
    <property type="entry name" value="RT_RNaseH_2"/>
    <property type="match status" value="1"/>
</dbReference>
<dbReference type="InterPro" id="IPR041577">
    <property type="entry name" value="RT_RNaseH_2"/>
</dbReference>
<keyword evidence="1" id="KW-0511">Multifunctional enzyme</keyword>
<evidence type="ECO:0000259" key="2">
    <source>
        <dbReference type="Pfam" id="PF17919"/>
    </source>
</evidence>
<dbReference type="SUPFAM" id="SSF56672">
    <property type="entry name" value="DNA/RNA polymerases"/>
    <property type="match status" value="1"/>
</dbReference>
<gene>
    <name evidence="3" type="ORF">ElyMa_001029900</name>
</gene>
<proteinExistence type="predicted"/>
<keyword evidence="4" id="KW-1185">Reference proteome</keyword>
<feature type="domain" description="Reverse transcriptase/retrotransposon-derived protein RNase H-like" evidence="2">
    <location>
        <begin position="46"/>
        <end position="113"/>
    </location>
</feature>
<comment type="caution">
    <text evidence="3">The sequence shown here is derived from an EMBL/GenBank/DDBJ whole genome shotgun (WGS) entry which is preliminary data.</text>
</comment>
<accession>A0AAV4HLS9</accession>
<dbReference type="InterPro" id="IPR043128">
    <property type="entry name" value="Rev_trsase/Diguanyl_cyclase"/>
</dbReference>
<sequence length="114" mass="13184">MPALTNVSELRAFLRQIQYFGKFLPNFLTVLEPLYHLTKKEIPCCWSDREQKSFENFEGLLCTDTVLAHYDPSLDVGMSCQASECGIETVLFYRYRDDSERHIGKVSKTLLPTQ</sequence>
<dbReference type="Gene3D" id="3.30.70.270">
    <property type="match status" value="1"/>
</dbReference>
<dbReference type="FunFam" id="3.30.70.270:FF:000020">
    <property type="entry name" value="Transposon Tf2-6 polyprotein-like Protein"/>
    <property type="match status" value="1"/>
</dbReference>
<dbReference type="AlphaFoldDB" id="A0AAV4HLS9"/>
<dbReference type="EMBL" id="BMAT01002094">
    <property type="protein sequence ID" value="GFR98863.1"/>
    <property type="molecule type" value="Genomic_DNA"/>
</dbReference>
<dbReference type="InterPro" id="IPR050951">
    <property type="entry name" value="Retrovirus_Pol_polyprotein"/>
</dbReference>
<evidence type="ECO:0000256" key="1">
    <source>
        <dbReference type="ARBA" id="ARBA00023268"/>
    </source>
</evidence>
<name>A0AAV4HLS9_9GAST</name>
<dbReference type="GO" id="GO:0003824">
    <property type="term" value="F:catalytic activity"/>
    <property type="evidence" value="ECO:0007669"/>
    <property type="project" value="UniProtKB-KW"/>
</dbReference>
<dbReference type="PANTHER" id="PTHR37984">
    <property type="entry name" value="PROTEIN CBG26694"/>
    <property type="match status" value="1"/>
</dbReference>
<dbReference type="PANTHER" id="PTHR37984:SF5">
    <property type="entry name" value="PROTEIN NYNRIN-LIKE"/>
    <property type="match status" value="1"/>
</dbReference>
<dbReference type="Proteomes" id="UP000762676">
    <property type="component" value="Unassembled WGS sequence"/>
</dbReference>
<evidence type="ECO:0000313" key="4">
    <source>
        <dbReference type="Proteomes" id="UP000762676"/>
    </source>
</evidence>
<evidence type="ECO:0000313" key="3">
    <source>
        <dbReference type="EMBL" id="GFR98863.1"/>
    </source>
</evidence>
<organism evidence="3 4">
    <name type="scientific">Elysia marginata</name>
    <dbReference type="NCBI Taxonomy" id="1093978"/>
    <lineage>
        <taxon>Eukaryota</taxon>
        <taxon>Metazoa</taxon>
        <taxon>Spiralia</taxon>
        <taxon>Lophotrochozoa</taxon>
        <taxon>Mollusca</taxon>
        <taxon>Gastropoda</taxon>
        <taxon>Heterobranchia</taxon>
        <taxon>Euthyneura</taxon>
        <taxon>Panpulmonata</taxon>
        <taxon>Sacoglossa</taxon>
        <taxon>Placobranchoidea</taxon>
        <taxon>Plakobranchidae</taxon>
        <taxon>Elysia</taxon>
    </lineage>
</organism>
<dbReference type="InterPro" id="IPR043502">
    <property type="entry name" value="DNA/RNA_pol_sf"/>
</dbReference>
<protein>
    <submittedName>
        <fullName evidence="3">Transposon Tf2-6 polyprotein</fullName>
    </submittedName>
</protein>